<comment type="caution">
    <text evidence="1">The sequence shown here is derived from an EMBL/GenBank/DDBJ whole genome shotgun (WGS) entry which is preliminary data.</text>
</comment>
<keyword evidence="2" id="KW-1185">Reference proteome</keyword>
<evidence type="ECO:0000313" key="2">
    <source>
        <dbReference type="Proteomes" id="UP000671399"/>
    </source>
</evidence>
<dbReference type="Proteomes" id="UP000671399">
    <property type="component" value="Unassembled WGS sequence"/>
</dbReference>
<sequence>MLAIGGALDSGALVARTMRLAADDVTEAIIDDCGHYAAEEQPARFTEALEGFLGGGPASAASHG</sequence>
<evidence type="ECO:0000313" key="1">
    <source>
        <dbReference type="EMBL" id="MBO4164344.1"/>
    </source>
</evidence>
<accession>A0ABS3VFE8</accession>
<reference evidence="1 2" key="1">
    <citation type="submission" date="2021-03" db="EMBL/GenBank/DDBJ databases">
        <authorList>
            <person name="Lee D.-H."/>
        </authorList>
    </citation>
    <scope>NUCLEOTIDE SEQUENCE [LARGE SCALE GENOMIC DNA]</scope>
    <source>
        <strain evidence="1 2">MMS20-R2-23</strain>
    </source>
</reference>
<dbReference type="InterPro" id="IPR029058">
    <property type="entry name" value="AB_hydrolase_fold"/>
</dbReference>
<organism evidence="1 2">
    <name type="scientific">Micromonospora antibiotica</name>
    <dbReference type="NCBI Taxonomy" id="2807623"/>
    <lineage>
        <taxon>Bacteria</taxon>
        <taxon>Bacillati</taxon>
        <taxon>Actinomycetota</taxon>
        <taxon>Actinomycetes</taxon>
        <taxon>Micromonosporales</taxon>
        <taxon>Micromonosporaceae</taxon>
        <taxon>Micromonospora</taxon>
    </lineage>
</organism>
<dbReference type="SUPFAM" id="SSF53474">
    <property type="entry name" value="alpha/beta-Hydrolases"/>
    <property type="match status" value="1"/>
</dbReference>
<gene>
    <name evidence="1" type="ORF">JQN83_26550</name>
</gene>
<name>A0ABS3VFE8_9ACTN</name>
<proteinExistence type="predicted"/>
<dbReference type="Gene3D" id="3.40.50.1820">
    <property type="entry name" value="alpha/beta hydrolase"/>
    <property type="match status" value="1"/>
</dbReference>
<protein>
    <submittedName>
        <fullName evidence="1">Uncharacterized protein</fullName>
    </submittedName>
</protein>
<dbReference type="RefSeq" id="WP_208569885.1">
    <property type="nucleotide sequence ID" value="NZ_JAGFWR010000023.1"/>
</dbReference>
<dbReference type="EMBL" id="JAGFWR010000023">
    <property type="protein sequence ID" value="MBO4164344.1"/>
    <property type="molecule type" value="Genomic_DNA"/>
</dbReference>